<accession>A0ACD3A192</accession>
<name>A0ACD3A192_9AGAR</name>
<protein>
    <submittedName>
        <fullName evidence="1">Uncharacterized protein</fullName>
    </submittedName>
</protein>
<organism evidence="1 2">
    <name type="scientific">Pluteus cervinus</name>
    <dbReference type="NCBI Taxonomy" id="181527"/>
    <lineage>
        <taxon>Eukaryota</taxon>
        <taxon>Fungi</taxon>
        <taxon>Dikarya</taxon>
        <taxon>Basidiomycota</taxon>
        <taxon>Agaricomycotina</taxon>
        <taxon>Agaricomycetes</taxon>
        <taxon>Agaricomycetidae</taxon>
        <taxon>Agaricales</taxon>
        <taxon>Pluteineae</taxon>
        <taxon>Pluteaceae</taxon>
        <taxon>Pluteus</taxon>
    </lineage>
</organism>
<dbReference type="Proteomes" id="UP000308600">
    <property type="component" value="Unassembled WGS sequence"/>
</dbReference>
<proteinExistence type="predicted"/>
<reference evidence="1 2" key="1">
    <citation type="journal article" date="2019" name="Nat. Ecol. Evol.">
        <title>Megaphylogeny resolves global patterns of mushroom evolution.</title>
        <authorList>
            <person name="Varga T."/>
            <person name="Krizsan K."/>
            <person name="Foldi C."/>
            <person name="Dima B."/>
            <person name="Sanchez-Garcia M."/>
            <person name="Sanchez-Ramirez S."/>
            <person name="Szollosi G.J."/>
            <person name="Szarkandi J.G."/>
            <person name="Papp V."/>
            <person name="Albert L."/>
            <person name="Andreopoulos W."/>
            <person name="Angelini C."/>
            <person name="Antonin V."/>
            <person name="Barry K.W."/>
            <person name="Bougher N.L."/>
            <person name="Buchanan P."/>
            <person name="Buyck B."/>
            <person name="Bense V."/>
            <person name="Catcheside P."/>
            <person name="Chovatia M."/>
            <person name="Cooper J."/>
            <person name="Damon W."/>
            <person name="Desjardin D."/>
            <person name="Finy P."/>
            <person name="Geml J."/>
            <person name="Haridas S."/>
            <person name="Hughes K."/>
            <person name="Justo A."/>
            <person name="Karasinski D."/>
            <person name="Kautmanova I."/>
            <person name="Kiss B."/>
            <person name="Kocsube S."/>
            <person name="Kotiranta H."/>
            <person name="LaButti K.M."/>
            <person name="Lechner B.E."/>
            <person name="Liimatainen K."/>
            <person name="Lipzen A."/>
            <person name="Lukacs Z."/>
            <person name="Mihaltcheva S."/>
            <person name="Morgado L.N."/>
            <person name="Niskanen T."/>
            <person name="Noordeloos M.E."/>
            <person name="Ohm R.A."/>
            <person name="Ortiz-Santana B."/>
            <person name="Ovrebo C."/>
            <person name="Racz N."/>
            <person name="Riley R."/>
            <person name="Savchenko A."/>
            <person name="Shiryaev A."/>
            <person name="Soop K."/>
            <person name="Spirin V."/>
            <person name="Szebenyi C."/>
            <person name="Tomsovsky M."/>
            <person name="Tulloss R.E."/>
            <person name="Uehling J."/>
            <person name="Grigoriev I.V."/>
            <person name="Vagvolgyi C."/>
            <person name="Papp T."/>
            <person name="Martin F.M."/>
            <person name="Miettinen O."/>
            <person name="Hibbett D.S."/>
            <person name="Nagy L.G."/>
        </authorList>
    </citation>
    <scope>NUCLEOTIDE SEQUENCE [LARGE SCALE GENOMIC DNA]</scope>
    <source>
        <strain evidence="1 2">NL-1719</strain>
    </source>
</reference>
<evidence type="ECO:0000313" key="2">
    <source>
        <dbReference type="Proteomes" id="UP000308600"/>
    </source>
</evidence>
<evidence type="ECO:0000313" key="1">
    <source>
        <dbReference type="EMBL" id="TFK59074.1"/>
    </source>
</evidence>
<dbReference type="EMBL" id="ML209089">
    <property type="protein sequence ID" value="TFK59074.1"/>
    <property type="molecule type" value="Genomic_DNA"/>
</dbReference>
<sequence length="1009" mass="114775">MKECKTPDVPTFHRLRTVQGNLTRKLGISTTPHTSPLGNKFYMNHPTRLLALDWANPLVRPHIRTYPEVEGPVSEFWQADKWLEEIPYEQLSPMWADWKDPANRHRHFYVNELSSTEGGEYVLLLRWITVKGIVHVDVHEVEYNDAYQIFVVNTSSRRRIVASSLSRNVLDIEKRVGHDINLTLNVPSAHGKPNPLRLVADSRPMFRLRVVPWSDDVSGNVSKQYNAHTNVYLTNANLTHQAASQEYFVRFCSTSPTASSSEQFVALSEDFEKGIWHEAYDCELETMVLYQILPHLLPADNPQQSETSSHIGVKGNYLCRRDLTGGSEKEKEQPQLYHAMHKVGEPRKVSDTVEAIQQQYNLAVEGEPGLLQKHYSNSGIKDKISLFWIDQILSKGKEMRGRHLEDQRTRDPRLNDPGLIEKEREKLTARIEKEIQTELRKWVVSQPVGSLEKLAENDIMRQMLRPGDHYNALLDKDIIDVHKDTPVEILHTYLLGNDKYVWAEMHKKWSKDQSNLFALRLDSSSTDGLSKILLRPAYFVQYKNNLIGKHFRALQQLTVFHLDKICSPALFNLWKATGELGALIWFPEIRDMPQYLEDLQVLIDNLLDAWGVVDPRRIMTKAKLHILTHIVEDVRRFGPAILYATEVFECFNSVFRQCSVLSNHQAPSHDIAETMGDFERFKHIASLGWWKEGGGYTQAGTGIQEMVRSKKDIYQRLGWSLNSKHTPGFVQPLAKSNQQGKALSWAQAISPSHTIPQPNLPMAESPASWNRCQYVVSQSQDECREGSWVFFRDNERKTAIGCIFQLLSLANANASSISANTRVVIKVYEASSVKDHRLNMPALLPSVKPSQLTKPEDILFICNVQHDCYSGKCDLSEGQWIRRQERQAVKETGKRWTHTSLDRFVLNMHALHNVHLLREALPRSLTQPTPFHSDRKAVHTALSMDLQITGEKRRADIQAKTKATKERNKAAKAAAAAAELAAAEAGLADEELSADATMSSQLPAQTSSS</sequence>
<keyword evidence="2" id="KW-1185">Reference proteome</keyword>
<gene>
    <name evidence="1" type="ORF">BDN72DRAFT_781253</name>
</gene>